<sequence length="96" mass="10853">MTDDNATTSPRDPDESPTADAAYVCSDCSRAFHTADLRVLHRGVRHPNALDAAEQEAYREVYLEEERAIRSFRIRALGILVVLYFGLLFLYVVYAS</sequence>
<accession>A0A830ELH6</accession>
<feature type="domain" description="C2H2-type" evidence="2">
    <location>
        <begin position="25"/>
        <end position="46"/>
    </location>
</feature>
<dbReference type="RefSeq" id="WP_188786339.1">
    <property type="nucleotide sequence ID" value="NZ_BMOC01000004.1"/>
</dbReference>
<keyword evidence="1" id="KW-0812">Transmembrane</keyword>
<protein>
    <recommendedName>
        <fullName evidence="2">C2H2-type domain-containing protein</fullName>
    </recommendedName>
</protein>
<feature type="transmembrane region" description="Helical" evidence="1">
    <location>
        <begin position="76"/>
        <end position="94"/>
    </location>
</feature>
<evidence type="ECO:0000256" key="1">
    <source>
        <dbReference type="SAM" id="Phobius"/>
    </source>
</evidence>
<evidence type="ECO:0000259" key="2">
    <source>
        <dbReference type="PROSITE" id="PS00028"/>
    </source>
</evidence>
<reference evidence="3" key="1">
    <citation type="journal article" date="2014" name="Int. J. Syst. Evol. Microbiol.">
        <title>Complete genome sequence of Corynebacterium casei LMG S-19264T (=DSM 44701T), isolated from a smear-ripened cheese.</title>
        <authorList>
            <consortium name="US DOE Joint Genome Institute (JGI-PGF)"/>
            <person name="Walter F."/>
            <person name="Albersmeier A."/>
            <person name="Kalinowski J."/>
            <person name="Ruckert C."/>
        </authorList>
    </citation>
    <scope>NUCLEOTIDE SEQUENCE</scope>
    <source>
        <strain evidence="3">JCM 14359</strain>
    </source>
</reference>
<organism evidence="3 4">
    <name type="scientific">Halobellus salinus</name>
    <dbReference type="NCBI Taxonomy" id="931585"/>
    <lineage>
        <taxon>Archaea</taxon>
        <taxon>Methanobacteriati</taxon>
        <taxon>Methanobacteriota</taxon>
        <taxon>Stenosarchaea group</taxon>
        <taxon>Halobacteria</taxon>
        <taxon>Halobacteriales</taxon>
        <taxon>Haloferacaceae</taxon>
        <taxon>Halobellus</taxon>
    </lineage>
</organism>
<gene>
    <name evidence="3" type="ORF">GCM10008995_10450</name>
</gene>
<proteinExistence type="predicted"/>
<comment type="caution">
    <text evidence="3">The sequence shown here is derived from an EMBL/GenBank/DDBJ whole genome shotgun (WGS) entry which is preliminary data.</text>
</comment>
<reference evidence="3" key="2">
    <citation type="submission" date="2020-09" db="EMBL/GenBank/DDBJ databases">
        <authorList>
            <person name="Sun Q."/>
            <person name="Ohkuma M."/>
        </authorList>
    </citation>
    <scope>NUCLEOTIDE SEQUENCE</scope>
    <source>
        <strain evidence="3">JCM 14359</strain>
    </source>
</reference>
<evidence type="ECO:0000313" key="4">
    <source>
        <dbReference type="Proteomes" id="UP000653099"/>
    </source>
</evidence>
<keyword evidence="1" id="KW-1133">Transmembrane helix</keyword>
<dbReference type="EMBL" id="BMOC01000004">
    <property type="protein sequence ID" value="GGJ02590.1"/>
    <property type="molecule type" value="Genomic_DNA"/>
</dbReference>
<dbReference type="Proteomes" id="UP000653099">
    <property type="component" value="Unassembled WGS sequence"/>
</dbReference>
<dbReference type="InterPro" id="IPR013087">
    <property type="entry name" value="Znf_C2H2_type"/>
</dbReference>
<dbReference type="OrthoDB" id="293088at2157"/>
<keyword evidence="4" id="KW-1185">Reference proteome</keyword>
<evidence type="ECO:0000313" key="3">
    <source>
        <dbReference type="EMBL" id="GGJ02590.1"/>
    </source>
</evidence>
<dbReference type="PROSITE" id="PS00028">
    <property type="entry name" value="ZINC_FINGER_C2H2_1"/>
    <property type="match status" value="1"/>
</dbReference>
<keyword evidence="1" id="KW-0472">Membrane</keyword>
<name>A0A830ELH6_9EURY</name>
<dbReference type="AlphaFoldDB" id="A0A830ELH6"/>